<name>A0A059DAK5_EUCGR</name>
<feature type="compositionally biased region" description="Basic and acidic residues" evidence="1">
    <location>
        <begin position="1"/>
        <end position="11"/>
    </location>
</feature>
<reference evidence="2" key="1">
    <citation type="submission" date="2013-07" db="EMBL/GenBank/DDBJ databases">
        <title>The genome of Eucalyptus grandis.</title>
        <authorList>
            <person name="Schmutz J."/>
            <person name="Hayes R."/>
            <person name="Myburg A."/>
            <person name="Tuskan G."/>
            <person name="Grattapaglia D."/>
            <person name="Rokhsar D.S."/>
        </authorList>
    </citation>
    <scope>NUCLEOTIDE SEQUENCE</scope>
    <source>
        <tissue evidence="2">Leaf extractions</tissue>
    </source>
</reference>
<dbReference type="AlphaFoldDB" id="A0A059DAK5"/>
<proteinExistence type="predicted"/>
<evidence type="ECO:0000256" key="1">
    <source>
        <dbReference type="SAM" id="MobiDB-lite"/>
    </source>
</evidence>
<protein>
    <submittedName>
        <fullName evidence="2">Uncharacterized protein</fullName>
    </submittedName>
</protein>
<dbReference type="Gramene" id="KCW87773">
    <property type="protein sequence ID" value="KCW87773"/>
    <property type="gene ID" value="EUGRSUZ_A00152"/>
</dbReference>
<dbReference type="InParanoid" id="A0A059DAK5"/>
<accession>A0A059DAK5</accession>
<organism evidence="2">
    <name type="scientific">Eucalyptus grandis</name>
    <name type="common">Flooded gum</name>
    <dbReference type="NCBI Taxonomy" id="71139"/>
    <lineage>
        <taxon>Eukaryota</taxon>
        <taxon>Viridiplantae</taxon>
        <taxon>Streptophyta</taxon>
        <taxon>Embryophyta</taxon>
        <taxon>Tracheophyta</taxon>
        <taxon>Spermatophyta</taxon>
        <taxon>Magnoliopsida</taxon>
        <taxon>eudicotyledons</taxon>
        <taxon>Gunneridae</taxon>
        <taxon>Pentapetalae</taxon>
        <taxon>rosids</taxon>
        <taxon>malvids</taxon>
        <taxon>Myrtales</taxon>
        <taxon>Myrtaceae</taxon>
        <taxon>Myrtoideae</taxon>
        <taxon>Eucalypteae</taxon>
        <taxon>Eucalyptus</taxon>
    </lineage>
</organism>
<evidence type="ECO:0000313" key="2">
    <source>
        <dbReference type="EMBL" id="KCW87773.1"/>
    </source>
</evidence>
<feature type="region of interest" description="Disordered" evidence="1">
    <location>
        <begin position="1"/>
        <end position="29"/>
    </location>
</feature>
<sequence>MHGRSRIETRPHAHPLPRLVGRSEEEAMGRAHPSVAHLSLSNNVEFVSFVGKKEHSMDASHHSLVPLLLLLTLFLERRTSQGFAHIIIIKLYTNSKFL</sequence>
<dbReference type="EMBL" id="KK198753">
    <property type="protein sequence ID" value="KCW87773.1"/>
    <property type="molecule type" value="Genomic_DNA"/>
</dbReference>
<gene>
    <name evidence="2" type="ORF">EUGRSUZ_A00152</name>
</gene>